<dbReference type="EMBL" id="JABSTQ010011083">
    <property type="protein sequence ID" value="KAG0415347.1"/>
    <property type="molecule type" value="Genomic_DNA"/>
</dbReference>
<feature type="non-terminal residue" evidence="1">
    <location>
        <position position="429"/>
    </location>
</feature>
<dbReference type="Proteomes" id="UP000805193">
    <property type="component" value="Unassembled WGS sequence"/>
</dbReference>
<organism evidence="1 2">
    <name type="scientific">Ixodes persulcatus</name>
    <name type="common">Taiga tick</name>
    <dbReference type="NCBI Taxonomy" id="34615"/>
    <lineage>
        <taxon>Eukaryota</taxon>
        <taxon>Metazoa</taxon>
        <taxon>Ecdysozoa</taxon>
        <taxon>Arthropoda</taxon>
        <taxon>Chelicerata</taxon>
        <taxon>Arachnida</taxon>
        <taxon>Acari</taxon>
        <taxon>Parasitiformes</taxon>
        <taxon>Ixodida</taxon>
        <taxon>Ixodoidea</taxon>
        <taxon>Ixodidae</taxon>
        <taxon>Ixodinae</taxon>
        <taxon>Ixodes</taxon>
    </lineage>
</organism>
<accession>A0AC60P7R4</accession>
<proteinExistence type="predicted"/>
<keyword evidence="2" id="KW-1185">Reference proteome</keyword>
<name>A0AC60P7R4_IXOPE</name>
<evidence type="ECO:0000313" key="1">
    <source>
        <dbReference type="EMBL" id="KAG0415347.1"/>
    </source>
</evidence>
<evidence type="ECO:0000313" key="2">
    <source>
        <dbReference type="Proteomes" id="UP000805193"/>
    </source>
</evidence>
<reference evidence="1 2" key="1">
    <citation type="journal article" date="2020" name="Cell">
        <title>Large-Scale Comparative Analyses of Tick Genomes Elucidate Their Genetic Diversity and Vector Capacities.</title>
        <authorList>
            <consortium name="Tick Genome and Microbiome Consortium (TIGMIC)"/>
            <person name="Jia N."/>
            <person name="Wang J."/>
            <person name="Shi W."/>
            <person name="Du L."/>
            <person name="Sun Y."/>
            <person name="Zhan W."/>
            <person name="Jiang J.F."/>
            <person name="Wang Q."/>
            <person name="Zhang B."/>
            <person name="Ji P."/>
            <person name="Bell-Sakyi L."/>
            <person name="Cui X.M."/>
            <person name="Yuan T.T."/>
            <person name="Jiang B.G."/>
            <person name="Yang W.F."/>
            <person name="Lam T.T."/>
            <person name="Chang Q.C."/>
            <person name="Ding S.J."/>
            <person name="Wang X.J."/>
            <person name="Zhu J.G."/>
            <person name="Ruan X.D."/>
            <person name="Zhao L."/>
            <person name="Wei J.T."/>
            <person name="Ye R.Z."/>
            <person name="Que T.C."/>
            <person name="Du C.H."/>
            <person name="Zhou Y.H."/>
            <person name="Cheng J.X."/>
            <person name="Dai P.F."/>
            <person name="Guo W.B."/>
            <person name="Han X.H."/>
            <person name="Huang E.J."/>
            <person name="Li L.F."/>
            <person name="Wei W."/>
            <person name="Gao Y.C."/>
            <person name="Liu J.Z."/>
            <person name="Shao H.Z."/>
            <person name="Wang X."/>
            <person name="Wang C.C."/>
            <person name="Yang T.C."/>
            <person name="Huo Q.B."/>
            <person name="Li W."/>
            <person name="Chen H.Y."/>
            <person name="Chen S.E."/>
            <person name="Zhou L.G."/>
            <person name="Ni X.B."/>
            <person name="Tian J.H."/>
            <person name="Sheng Y."/>
            <person name="Liu T."/>
            <person name="Pan Y.S."/>
            <person name="Xia L.Y."/>
            <person name="Li J."/>
            <person name="Zhao F."/>
            <person name="Cao W.C."/>
        </authorList>
    </citation>
    <scope>NUCLEOTIDE SEQUENCE [LARGE SCALE GENOMIC DNA]</scope>
    <source>
        <strain evidence="1">Iper-2018</strain>
    </source>
</reference>
<comment type="caution">
    <text evidence="1">The sequence shown here is derived from an EMBL/GenBank/DDBJ whole genome shotgun (WGS) entry which is preliminary data.</text>
</comment>
<sequence length="429" mass="47577">MRAPFTGKRTHEPGTSTGVAMNAEEEDHNYHHGCPPRRDIFKITGHAPSLLSPTDGSRRLPGHRPASNNHHNQNNNNNHGDHPISDFFQMERVDKTPCLTPGTVFPTEPTPSYPSLAQVVFDSSKSPIDSCDSCVLEPGSTTTLLETPPKTAGLAEECCESLFVRWNWPALRVGCLLVCVSCLVAVLCVIVGVLLLRQPSCDPDRSWWQGGLMYEVFTASYVDSDDDGFGDFRGLASKLGYIKKLRASALRLTSVFSALDYPLEYEHIIDFDNVDPHLGHMGDFEHLVREVHRNGLRVVLDINPALTSDQHTWAAHWLLDQRGEYAHYYVLVNDTSMNIPLPKKSTSLAWKAVAENRTSDVEGAGGPTPRTTIVTRRPSASARPGDDCTPRRRNSSRIPGATARFRREFVENPFGVTCAVCDRLWFAGD</sequence>
<protein>
    <submittedName>
        <fullName evidence="1">Uncharacterized protein</fullName>
    </submittedName>
</protein>
<gene>
    <name evidence="1" type="ORF">HPB47_007483</name>
</gene>